<keyword evidence="1" id="KW-0472">Membrane</keyword>
<feature type="transmembrane region" description="Helical" evidence="1">
    <location>
        <begin position="7"/>
        <end position="25"/>
    </location>
</feature>
<evidence type="ECO:0000256" key="1">
    <source>
        <dbReference type="SAM" id="Phobius"/>
    </source>
</evidence>
<proteinExistence type="predicted"/>
<accession>A0AAU8IMR4</accession>
<keyword evidence="1" id="KW-0812">Transmembrane</keyword>
<dbReference type="AlphaFoldDB" id="A0AAU8IMR4"/>
<evidence type="ECO:0000313" key="2">
    <source>
        <dbReference type="EMBL" id="XCJ69480.1"/>
    </source>
</evidence>
<sequence>MQHRKLLLAVIVLVSVVVGLVAGILEYADAGQLIGAIKYGGGACGATMLIGLATVTWLRTS</sequence>
<dbReference type="RefSeq" id="WP_353941167.1">
    <property type="nucleotide sequence ID" value="NZ_CP159534.1"/>
</dbReference>
<name>A0AAU8IMR4_9ACTN</name>
<dbReference type="EMBL" id="CP159534">
    <property type="protein sequence ID" value="XCJ69480.1"/>
    <property type="molecule type" value="Genomic_DNA"/>
</dbReference>
<dbReference type="KEGG" id="stac:ABII15_05665"/>
<keyword evidence="1" id="KW-1133">Transmembrane helix</keyword>
<organism evidence="2">
    <name type="scientific">Streptomyces tabacisoli</name>
    <dbReference type="NCBI Taxonomy" id="3156398"/>
    <lineage>
        <taxon>Bacteria</taxon>
        <taxon>Bacillati</taxon>
        <taxon>Actinomycetota</taxon>
        <taxon>Actinomycetes</taxon>
        <taxon>Kitasatosporales</taxon>
        <taxon>Streptomycetaceae</taxon>
        <taxon>Streptomyces</taxon>
    </lineage>
</organism>
<feature type="transmembrane region" description="Helical" evidence="1">
    <location>
        <begin position="37"/>
        <end position="58"/>
    </location>
</feature>
<protein>
    <submittedName>
        <fullName evidence="2">Uncharacterized protein</fullName>
    </submittedName>
</protein>
<reference evidence="2" key="1">
    <citation type="submission" date="2024-06" db="EMBL/GenBank/DDBJ databases">
        <title>Streptomyces sp. strain HUAS MG91 genome sequences.</title>
        <authorList>
            <person name="Mo P."/>
        </authorList>
    </citation>
    <scope>NUCLEOTIDE SEQUENCE</scope>
    <source>
        <strain evidence="2">HUAS MG91</strain>
    </source>
</reference>
<gene>
    <name evidence="2" type="ORF">ABII15_05665</name>
</gene>